<dbReference type="AlphaFoldDB" id="A0A1C5KAF9"/>
<dbReference type="EMBL" id="LT607750">
    <property type="protein sequence ID" value="SCG79825.1"/>
    <property type="molecule type" value="Genomic_DNA"/>
</dbReference>
<reference evidence="2 3" key="1">
    <citation type="submission" date="2016-06" db="EMBL/GenBank/DDBJ databases">
        <authorList>
            <person name="Kjaerup R.B."/>
            <person name="Dalgaard T.S."/>
            <person name="Juul-Madsen H.R."/>
        </authorList>
    </citation>
    <scope>NUCLEOTIDE SEQUENCE [LARGE SCALE GENOMIC DNA]</scope>
    <source>
        <strain evidence="2 3">DSM 43904</strain>
    </source>
</reference>
<sequence length="321" mass="32911">MSETGSGQQGQRQEQPGGQQPGERTRHAQYGEEPRGPGRQGEPDVLLDVPDLRVESIRLAVDDLRADLSLKARLANLVQLDAGVRVDLHGVELDITDVHAEAVLKVRLEELRRILDRALTTIERNPQIIETLAGSVGGVVDDVHRSAQQVTGSTEHLDTVVDRLGKQIGSISAQARYQGPEAVVQQAAKGGQEQRGGGEEQGGGGQQQGGEAGQRQQGGGAPGGGQAEQARPGGAPGRPGGGQGQQPGGGGRQPSGAGPGRPEQGAQGAGQGKPGAGQGGQGAEAAPSSADLAAQASEALRQAGRSVWEAIQSGVSQHRPR</sequence>
<accession>A0A1C5KAF9</accession>
<evidence type="ECO:0000313" key="2">
    <source>
        <dbReference type="EMBL" id="SCG79825.1"/>
    </source>
</evidence>
<feature type="region of interest" description="Disordered" evidence="1">
    <location>
        <begin position="1"/>
        <end position="45"/>
    </location>
</feature>
<protein>
    <submittedName>
        <fullName evidence="2">Uncharacterized protein</fullName>
    </submittedName>
</protein>
<dbReference type="Proteomes" id="UP000198217">
    <property type="component" value="Chromosome I"/>
</dbReference>
<name>A0A1C5KAF9_9ACTN</name>
<feature type="compositionally biased region" description="Low complexity" evidence="1">
    <location>
        <begin position="283"/>
        <end position="297"/>
    </location>
</feature>
<organism evidence="2 3">
    <name type="scientific">Micromonospora echinaurantiaca</name>
    <dbReference type="NCBI Taxonomy" id="47857"/>
    <lineage>
        <taxon>Bacteria</taxon>
        <taxon>Bacillati</taxon>
        <taxon>Actinomycetota</taxon>
        <taxon>Actinomycetes</taxon>
        <taxon>Micromonosporales</taxon>
        <taxon>Micromonosporaceae</taxon>
        <taxon>Micromonospora</taxon>
    </lineage>
</organism>
<evidence type="ECO:0000256" key="1">
    <source>
        <dbReference type="SAM" id="MobiDB-lite"/>
    </source>
</evidence>
<feature type="compositionally biased region" description="Basic and acidic residues" evidence="1">
    <location>
        <begin position="23"/>
        <end position="36"/>
    </location>
</feature>
<feature type="compositionally biased region" description="Gly residues" evidence="1">
    <location>
        <begin position="234"/>
        <end position="259"/>
    </location>
</feature>
<feature type="region of interest" description="Disordered" evidence="1">
    <location>
        <begin position="176"/>
        <end position="297"/>
    </location>
</feature>
<proteinExistence type="predicted"/>
<feature type="compositionally biased region" description="Low complexity" evidence="1">
    <location>
        <begin position="1"/>
        <end position="22"/>
    </location>
</feature>
<gene>
    <name evidence="2" type="ORF">GA0070609_6084</name>
</gene>
<feature type="compositionally biased region" description="Gly residues" evidence="1">
    <location>
        <begin position="267"/>
        <end position="282"/>
    </location>
</feature>
<dbReference type="RefSeq" id="WP_088996893.1">
    <property type="nucleotide sequence ID" value="NZ_LT607750.1"/>
</dbReference>
<keyword evidence="3" id="KW-1185">Reference proteome</keyword>
<evidence type="ECO:0000313" key="3">
    <source>
        <dbReference type="Proteomes" id="UP000198217"/>
    </source>
</evidence>
<feature type="compositionally biased region" description="Gly residues" evidence="1">
    <location>
        <begin position="193"/>
        <end position="226"/>
    </location>
</feature>